<evidence type="ECO:0000256" key="2">
    <source>
        <dbReference type="ARBA" id="ARBA00022980"/>
    </source>
</evidence>
<dbReference type="InterPro" id="IPR036390">
    <property type="entry name" value="WH_DNA-bd_sf"/>
</dbReference>
<evidence type="ECO:0000313" key="4">
    <source>
        <dbReference type="Proteomes" id="UP001652625"/>
    </source>
</evidence>
<keyword evidence="3" id="KW-0687">Ribonucleoprotein</keyword>
<evidence type="ECO:0000256" key="3">
    <source>
        <dbReference type="ARBA" id="ARBA00023274"/>
    </source>
</evidence>
<proteinExistence type="inferred from homology"/>
<gene>
    <name evidence="5" type="primary">LOC100206898</name>
</gene>
<dbReference type="InterPro" id="IPR001266">
    <property type="entry name" value="Ribosomal_eS19"/>
</dbReference>
<dbReference type="Gene3D" id="1.10.10.10">
    <property type="entry name" value="Winged helix-like DNA-binding domain superfamily/Winged helix DNA-binding domain"/>
    <property type="match status" value="1"/>
</dbReference>
<dbReference type="PANTHER" id="PTHR11710">
    <property type="entry name" value="40S RIBOSOMAL PROTEIN S19"/>
    <property type="match status" value="1"/>
</dbReference>
<dbReference type="SUPFAM" id="SSF46785">
    <property type="entry name" value="Winged helix' DNA-binding domain"/>
    <property type="match status" value="1"/>
</dbReference>
<dbReference type="PROSITE" id="PS00628">
    <property type="entry name" value="RIBOSOMAL_S19E"/>
    <property type="match status" value="1"/>
</dbReference>
<dbReference type="PANTHER" id="PTHR11710:SF0">
    <property type="entry name" value="40S RIBOSOMAL PROTEIN S19"/>
    <property type="match status" value="1"/>
</dbReference>
<protein>
    <submittedName>
        <fullName evidence="5">Small ribosomal subunit protein eS19 isoform X1</fullName>
    </submittedName>
</protein>
<dbReference type="Pfam" id="PF01090">
    <property type="entry name" value="Ribosomal_S19e"/>
    <property type="match status" value="1"/>
</dbReference>
<dbReference type="RefSeq" id="XP_002154669.2">
    <property type="nucleotide sequence ID" value="XM_002154633.4"/>
</dbReference>
<name>A0ABM4B3R9_HYDVU</name>
<comment type="similarity">
    <text evidence="1">Belongs to the eukaryotic ribosomal protein eS19 family.</text>
</comment>
<dbReference type="InterPro" id="IPR018277">
    <property type="entry name" value="Ribosomal_eS19_CS"/>
</dbReference>
<sequence>MGINVQNGIHISHALSYTYESCHRQWIVKDQGDCYLSMPGGITVKDASPQEFVKAFAGHLKKGNKFKVPEFVEIVKTSKACELGPSDPDWFYIRAAAVARHIYLRPNLGVGAIRKIYGRAQRNGTRPSHSCLGSASIARKVLQSLEAMKLVTKDAAGGRSLTPAGRRDMDRIAGQVVNKV</sequence>
<dbReference type="SMART" id="SM01413">
    <property type="entry name" value="Ribosomal_S19e"/>
    <property type="match status" value="1"/>
</dbReference>
<reference evidence="5" key="2">
    <citation type="submission" date="2025-08" db="UniProtKB">
        <authorList>
            <consortium name="RefSeq"/>
        </authorList>
    </citation>
    <scope>IDENTIFICATION</scope>
</reference>
<evidence type="ECO:0000313" key="5">
    <source>
        <dbReference type="RefSeq" id="XP_065643466.1"/>
    </source>
</evidence>
<keyword evidence="4" id="KW-1185">Reference proteome</keyword>
<dbReference type="InterPro" id="IPR036388">
    <property type="entry name" value="WH-like_DNA-bd_sf"/>
</dbReference>
<organism evidence="4 5">
    <name type="scientific">Hydra vulgaris</name>
    <name type="common">Hydra</name>
    <name type="synonym">Hydra attenuata</name>
    <dbReference type="NCBI Taxonomy" id="6087"/>
    <lineage>
        <taxon>Eukaryota</taxon>
        <taxon>Metazoa</taxon>
        <taxon>Cnidaria</taxon>
        <taxon>Hydrozoa</taxon>
        <taxon>Hydroidolina</taxon>
        <taxon>Anthoathecata</taxon>
        <taxon>Aplanulata</taxon>
        <taxon>Hydridae</taxon>
        <taxon>Hydra</taxon>
    </lineage>
</organism>
<dbReference type="GeneID" id="100206898"/>
<dbReference type="RefSeq" id="XP_065643466.1">
    <property type="nucleotide sequence ID" value="XM_065787394.1"/>
</dbReference>
<accession>A0ABM4B3R9</accession>
<keyword evidence="2" id="KW-0689">Ribosomal protein</keyword>
<dbReference type="Proteomes" id="UP001652625">
    <property type="component" value="Chromosome 01"/>
</dbReference>
<reference evidence="4" key="1">
    <citation type="submission" date="2025-05" db="UniProtKB">
        <authorList>
            <consortium name="RefSeq"/>
        </authorList>
    </citation>
    <scope>NUCLEOTIDE SEQUENCE [LARGE SCALE GENOMIC DNA]</scope>
</reference>
<evidence type="ECO:0000256" key="1">
    <source>
        <dbReference type="ARBA" id="ARBA00010014"/>
    </source>
</evidence>